<dbReference type="AlphaFoldDB" id="A0A239AFD2"/>
<evidence type="ECO:0000256" key="1">
    <source>
        <dbReference type="SAM" id="Phobius"/>
    </source>
</evidence>
<dbReference type="InterPro" id="IPR024983">
    <property type="entry name" value="CHAT_dom"/>
</dbReference>
<sequence>MTGRDERVLLRMAAQDPATAFTRALALLEDGGGILPLRVAGLAAKELGRLEEGLAYLRRALELASGSDPYAAAQVRMNLVGLLTASGDVTEALAHARRAETVLRGPDADRLAANKAGALARAGRLEEAHEVAVQALPRLRAGQDPAALNGLLTNLGLARVFRGDYDGAEEALAEAVAVGEAAGLRHQTAMAKGNLAFTVSRRGDVPRALRLFAEAEQGLTGERLAQCRFDQAETLIMAGLPGEARPVLTAALDAATANGYRCDTADGYLLLAHAELADGNAEDATVAAERARTTFTEQQRPGWALLAEHVLLKARWASGERSAVLLRSATAAADRLEGGGWADAADEARIVAARVALSLGRPAGHLLASVRRTSGPASGRIAAWHATALEHSSRNARKGAVAAVRAGLEVTEEHAEVLDALDLRARAAGLAAELAELGLRLSGSARELLAVEERRRAIARPVRVRPPKDPERAAALTALRALSVDRTADTARGGTPPVPRADPAAREADLTALEAKIRERTRRRPSGASPGRPAAAGSIAAAVAAALGDRALVELIAIGDELHAVTVAGGRTRRHRLGAGDEARRETGLLRFAACRLAEDGGPPAPSALTGAAERLDRLLLAPLRPVLGDRELVIAPTGVLHGLPWAALPSLAERPFTVVPSAGAWLHARTRAPSGGHAVLVAGPDLLHAGREIAALRRLHPGATVLDGRDARAEPVRDALEGAAVAHIAAHGEFHQGNALFSRLRLADGPLMVHDLDELADPPHLIVLSACDIGRADEGDAVLGMAGALLALGTATVIASVLPVRDDATPAFMTAFHTALAAGKTPSRALAATTRGPATTGFLAMGAG</sequence>
<proteinExistence type="predicted"/>
<protein>
    <submittedName>
        <fullName evidence="3">CHAT domain-containing protein</fullName>
    </submittedName>
</protein>
<evidence type="ECO:0000259" key="2">
    <source>
        <dbReference type="Pfam" id="PF12770"/>
    </source>
</evidence>
<dbReference type="PANTHER" id="PTHR10098">
    <property type="entry name" value="RAPSYN-RELATED"/>
    <property type="match status" value="1"/>
</dbReference>
<keyword evidence="1" id="KW-0812">Transmembrane</keyword>
<keyword evidence="1" id="KW-0472">Membrane</keyword>
<accession>A0A239AFD2</accession>
<feature type="transmembrane region" description="Helical" evidence="1">
    <location>
        <begin position="782"/>
        <end position="805"/>
    </location>
</feature>
<reference evidence="4" key="1">
    <citation type="submission" date="2017-06" db="EMBL/GenBank/DDBJ databases">
        <authorList>
            <person name="Varghese N."/>
            <person name="Submissions S."/>
        </authorList>
    </citation>
    <scope>NUCLEOTIDE SEQUENCE [LARGE SCALE GENOMIC DNA]</scope>
    <source>
        <strain evidence="4">DSM 44485</strain>
    </source>
</reference>
<dbReference type="RefSeq" id="WP_245919603.1">
    <property type="nucleotide sequence ID" value="NZ_FZNP01000008.1"/>
</dbReference>
<dbReference type="EMBL" id="FZNP01000008">
    <property type="protein sequence ID" value="SNR94072.1"/>
    <property type="molecule type" value="Genomic_DNA"/>
</dbReference>
<dbReference type="InterPro" id="IPR011990">
    <property type="entry name" value="TPR-like_helical_dom_sf"/>
</dbReference>
<name>A0A239AFD2_9ACTN</name>
<feature type="domain" description="CHAT" evidence="2">
    <location>
        <begin position="612"/>
        <end position="834"/>
    </location>
</feature>
<organism evidence="3 4">
    <name type="scientific">Actinomadura mexicana</name>
    <dbReference type="NCBI Taxonomy" id="134959"/>
    <lineage>
        <taxon>Bacteria</taxon>
        <taxon>Bacillati</taxon>
        <taxon>Actinomycetota</taxon>
        <taxon>Actinomycetes</taxon>
        <taxon>Streptosporangiales</taxon>
        <taxon>Thermomonosporaceae</taxon>
        <taxon>Actinomadura</taxon>
    </lineage>
</organism>
<dbReference type="Proteomes" id="UP000198420">
    <property type="component" value="Unassembled WGS sequence"/>
</dbReference>
<dbReference type="Pfam" id="PF12770">
    <property type="entry name" value="CHAT"/>
    <property type="match status" value="1"/>
</dbReference>
<keyword evidence="1" id="KW-1133">Transmembrane helix</keyword>
<dbReference type="SUPFAM" id="SSF48452">
    <property type="entry name" value="TPR-like"/>
    <property type="match status" value="2"/>
</dbReference>
<keyword evidence="4" id="KW-1185">Reference proteome</keyword>
<evidence type="ECO:0000313" key="4">
    <source>
        <dbReference type="Proteomes" id="UP000198420"/>
    </source>
</evidence>
<evidence type="ECO:0000313" key="3">
    <source>
        <dbReference type="EMBL" id="SNR94072.1"/>
    </source>
</evidence>
<dbReference type="Gene3D" id="1.25.40.10">
    <property type="entry name" value="Tetratricopeptide repeat domain"/>
    <property type="match status" value="2"/>
</dbReference>
<gene>
    <name evidence="3" type="ORF">SAMN06265355_108400</name>
</gene>